<dbReference type="PANTHER" id="PTHR35910:SF1">
    <property type="entry name" value="2EXR DOMAIN-CONTAINING PROTEIN"/>
    <property type="match status" value="1"/>
</dbReference>
<evidence type="ECO:0000313" key="3">
    <source>
        <dbReference type="Proteomes" id="UP001390339"/>
    </source>
</evidence>
<sequence>MHTEEDEAIAKRPDQALASPRFSRAHFMGLPLELRLIIWDLAIPRRATVIREEVWEKPTRHIEDWESCYPTYATYRFDPPRRPPAVAHVCREAREVCRPGRMFSADSTKNIPPHERQRYPVGNRVQFTWFDPDRDALMVDLVVPNESYPRTAYESHCIQAIGELARTTQHVILVDAQYMHPQHCFIEALYNPRHFPRLQTVSICTREVEVRSPKILRLLREVCWLDQEESDNPIIQLTDDYEVANAREIDELQRRLKALAATTGDDGDKVDALCSSLAQLKEPMRPGLFPRPRVGDDALLVRDAFLGQCIMWTPLDGLHGHRYPRDGWPDWWDWDHAPANRFWIYVLEHLERPEGWDEEVPHPEDYVLRPPPGWVDYARSLSPKLSIVALVKGGVVVSGKRPRPHAV</sequence>
<name>A0ABR2IF41_9PEZI</name>
<reference evidence="2 3" key="1">
    <citation type="journal article" date="2024" name="IMA Fungus">
        <title>Apiospora arundinis, a panoply of carbohydrate-active enzymes and secondary metabolites.</title>
        <authorList>
            <person name="Sorensen T."/>
            <person name="Petersen C."/>
            <person name="Muurmann A.T."/>
            <person name="Christiansen J.V."/>
            <person name="Brundto M.L."/>
            <person name="Overgaard C.K."/>
            <person name="Boysen A.T."/>
            <person name="Wollenberg R.D."/>
            <person name="Larsen T.O."/>
            <person name="Sorensen J.L."/>
            <person name="Nielsen K.L."/>
            <person name="Sondergaard T.E."/>
        </authorList>
    </citation>
    <scope>NUCLEOTIDE SEQUENCE [LARGE SCALE GENOMIC DNA]</scope>
    <source>
        <strain evidence="2 3">AAU 773</strain>
    </source>
</reference>
<evidence type="ECO:0000313" key="2">
    <source>
        <dbReference type="EMBL" id="KAK8861898.1"/>
    </source>
</evidence>
<dbReference type="Proteomes" id="UP001390339">
    <property type="component" value="Unassembled WGS sequence"/>
</dbReference>
<protein>
    <recommendedName>
        <fullName evidence="1">2EXR domain-containing protein</fullName>
    </recommendedName>
</protein>
<dbReference type="EMBL" id="JAPCWZ010000005">
    <property type="protein sequence ID" value="KAK8861898.1"/>
    <property type="molecule type" value="Genomic_DNA"/>
</dbReference>
<proteinExistence type="predicted"/>
<dbReference type="PANTHER" id="PTHR35910">
    <property type="entry name" value="2EXR DOMAIN-CONTAINING PROTEIN"/>
    <property type="match status" value="1"/>
</dbReference>
<keyword evidence="3" id="KW-1185">Reference proteome</keyword>
<dbReference type="InterPro" id="IPR045518">
    <property type="entry name" value="2EXR"/>
</dbReference>
<gene>
    <name evidence="2" type="ORF">PGQ11_008133</name>
</gene>
<accession>A0ABR2IF41</accession>
<comment type="caution">
    <text evidence="2">The sequence shown here is derived from an EMBL/GenBank/DDBJ whole genome shotgun (WGS) entry which is preliminary data.</text>
</comment>
<feature type="domain" description="2EXR" evidence="1">
    <location>
        <begin position="26"/>
        <end position="137"/>
    </location>
</feature>
<dbReference type="Pfam" id="PF20150">
    <property type="entry name" value="2EXR"/>
    <property type="match status" value="1"/>
</dbReference>
<organism evidence="2 3">
    <name type="scientific">Apiospora arundinis</name>
    <dbReference type="NCBI Taxonomy" id="335852"/>
    <lineage>
        <taxon>Eukaryota</taxon>
        <taxon>Fungi</taxon>
        <taxon>Dikarya</taxon>
        <taxon>Ascomycota</taxon>
        <taxon>Pezizomycotina</taxon>
        <taxon>Sordariomycetes</taxon>
        <taxon>Xylariomycetidae</taxon>
        <taxon>Amphisphaeriales</taxon>
        <taxon>Apiosporaceae</taxon>
        <taxon>Apiospora</taxon>
    </lineage>
</organism>
<evidence type="ECO:0000259" key="1">
    <source>
        <dbReference type="Pfam" id="PF20150"/>
    </source>
</evidence>